<reference evidence="7" key="1">
    <citation type="submission" date="2023-07" db="EMBL/GenBank/DDBJ databases">
        <title>Characterization of two Paracoccaceae strains isolated from Phycosphere and proposal of Xinfangfangia lacusdiani sp. nov.</title>
        <authorList>
            <person name="Deng Y."/>
            <person name="Zhang Y.Q."/>
        </authorList>
    </citation>
    <scope>NUCLEOTIDE SEQUENCE [LARGE SCALE GENOMIC DNA]</scope>
    <source>
        <strain evidence="7">CPCC 101403</strain>
    </source>
</reference>
<dbReference type="Pfam" id="PF00392">
    <property type="entry name" value="GntR"/>
    <property type="match status" value="1"/>
</dbReference>
<gene>
    <name evidence="6" type="ORF">RM190_22020</name>
</gene>
<dbReference type="SMART" id="SM00345">
    <property type="entry name" value="HTH_GNTR"/>
    <property type="match status" value="1"/>
</dbReference>
<comment type="caution">
    <text evidence="6">The sequence shown here is derived from an EMBL/GenBank/DDBJ whole genome shotgun (WGS) entry which is preliminary data.</text>
</comment>
<evidence type="ECO:0000256" key="3">
    <source>
        <dbReference type="ARBA" id="ARBA00023163"/>
    </source>
</evidence>
<sequence>MAETFFPGENDDMARRTKSGSAAEARVVRLIMQGIQQHVTPPGHRLVERELTEAARANRQAVRNALLRLSQAGLVELTPNRGATVTQCSPKTTREIMQARIINEGAALRMLADRLDQPGSERLMEILRQEAAAYDEGMIAEARHFSREFHIAFTEMAGNATIARFMRELIDCQPLLGAQTPKGPSLFSGVIAHTKTLAALQQGDGIAAEAANTELLRQLEREFLREIAGA</sequence>
<keyword evidence="3" id="KW-0804">Transcription</keyword>
<dbReference type="InterPro" id="IPR011711">
    <property type="entry name" value="GntR_C"/>
</dbReference>
<keyword evidence="2" id="KW-0238">DNA-binding</keyword>
<name>A0ABU3EJZ5_9RHOB</name>
<dbReference type="InterPro" id="IPR036388">
    <property type="entry name" value="WH-like_DNA-bd_sf"/>
</dbReference>
<accession>A0ABU3EJZ5</accession>
<dbReference type="SMART" id="SM00895">
    <property type="entry name" value="FCD"/>
    <property type="match status" value="1"/>
</dbReference>
<evidence type="ECO:0000256" key="4">
    <source>
        <dbReference type="SAM" id="MobiDB-lite"/>
    </source>
</evidence>
<dbReference type="PANTHER" id="PTHR43537:SF53">
    <property type="entry name" value="HTH-TYPE TRANSCRIPTIONAL REPRESSOR NANR"/>
    <property type="match status" value="1"/>
</dbReference>
<dbReference type="Pfam" id="PF07729">
    <property type="entry name" value="FCD"/>
    <property type="match status" value="1"/>
</dbReference>
<evidence type="ECO:0000313" key="6">
    <source>
        <dbReference type="EMBL" id="MDT1064553.1"/>
    </source>
</evidence>
<keyword evidence="7" id="KW-1185">Reference proteome</keyword>
<dbReference type="Gene3D" id="1.10.10.10">
    <property type="entry name" value="Winged helix-like DNA-binding domain superfamily/Winged helix DNA-binding domain"/>
    <property type="match status" value="1"/>
</dbReference>
<dbReference type="InterPro" id="IPR000524">
    <property type="entry name" value="Tscrpt_reg_HTH_GntR"/>
</dbReference>
<evidence type="ECO:0000259" key="5">
    <source>
        <dbReference type="PROSITE" id="PS50949"/>
    </source>
</evidence>
<feature type="domain" description="HTH gntR-type" evidence="5">
    <location>
        <begin position="21"/>
        <end position="88"/>
    </location>
</feature>
<evidence type="ECO:0000256" key="2">
    <source>
        <dbReference type="ARBA" id="ARBA00023125"/>
    </source>
</evidence>
<dbReference type="InterPro" id="IPR036390">
    <property type="entry name" value="WH_DNA-bd_sf"/>
</dbReference>
<proteinExistence type="predicted"/>
<feature type="region of interest" description="Disordered" evidence="4">
    <location>
        <begin position="1"/>
        <end position="20"/>
    </location>
</feature>
<dbReference type="InterPro" id="IPR008920">
    <property type="entry name" value="TF_FadR/GntR_C"/>
</dbReference>
<evidence type="ECO:0000256" key="1">
    <source>
        <dbReference type="ARBA" id="ARBA00023015"/>
    </source>
</evidence>
<protein>
    <submittedName>
        <fullName evidence="6">GntR family transcriptional regulator</fullName>
    </submittedName>
</protein>
<dbReference type="SUPFAM" id="SSF48008">
    <property type="entry name" value="GntR ligand-binding domain-like"/>
    <property type="match status" value="1"/>
</dbReference>
<dbReference type="Gene3D" id="1.20.120.530">
    <property type="entry name" value="GntR ligand-binding domain-like"/>
    <property type="match status" value="1"/>
</dbReference>
<dbReference type="SUPFAM" id="SSF46785">
    <property type="entry name" value="Winged helix' DNA-binding domain"/>
    <property type="match status" value="1"/>
</dbReference>
<dbReference type="EMBL" id="JAVRQI010000025">
    <property type="protein sequence ID" value="MDT1064553.1"/>
    <property type="molecule type" value="Genomic_DNA"/>
</dbReference>
<keyword evidence="1" id="KW-0805">Transcription regulation</keyword>
<dbReference type="Proteomes" id="UP001251085">
    <property type="component" value="Unassembled WGS sequence"/>
</dbReference>
<dbReference type="PANTHER" id="PTHR43537">
    <property type="entry name" value="TRANSCRIPTIONAL REGULATOR, GNTR FAMILY"/>
    <property type="match status" value="1"/>
</dbReference>
<evidence type="ECO:0000313" key="7">
    <source>
        <dbReference type="Proteomes" id="UP001251085"/>
    </source>
</evidence>
<dbReference type="RefSeq" id="WP_311761638.1">
    <property type="nucleotide sequence ID" value="NZ_JAVRQI010000025.1"/>
</dbReference>
<organism evidence="6 7">
    <name type="scientific">Paracoccus broussonetiae</name>
    <dbReference type="NCBI Taxonomy" id="3075834"/>
    <lineage>
        <taxon>Bacteria</taxon>
        <taxon>Pseudomonadati</taxon>
        <taxon>Pseudomonadota</taxon>
        <taxon>Alphaproteobacteria</taxon>
        <taxon>Rhodobacterales</taxon>
        <taxon>Paracoccaceae</taxon>
        <taxon>Paracoccus</taxon>
    </lineage>
</organism>
<dbReference type="PROSITE" id="PS50949">
    <property type="entry name" value="HTH_GNTR"/>
    <property type="match status" value="1"/>
</dbReference>